<evidence type="ECO:0000313" key="4">
    <source>
        <dbReference type="Proteomes" id="UP001317870"/>
    </source>
</evidence>
<feature type="transmembrane region" description="Helical" evidence="2">
    <location>
        <begin position="240"/>
        <end position="259"/>
    </location>
</feature>
<accession>A0ABN6U8G7</accession>
<keyword evidence="2" id="KW-0472">Membrane</keyword>
<feature type="transmembrane region" description="Helical" evidence="2">
    <location>
        <begin position="212"/>
        <end position="234"/>
    </location>
</feature>
<sequence length="271" mass="30010">MAHLTHVPARSTSEPSTRKAAYQAQTIRQSPIAMLKATRGNQATLHILDGTAEPKGATPPLWHTTSPALVLRQTAVPAGGGANGRDPCLDLLQAIVYWLDEVAKRFRDAQEDENELFKFHRHRNEAHHKHGSWDGHRDRYYKDQRELRRKLSEWDDSCGPFRLSELQREDLREAQEFGGKDYPTKPVRTMREAEESEQESIWDKLRKPLPDWVVNALIALGALALAVVLVVAFATGAGEIAAAVAGVGLVLGLAIRSAMRAAGVRDTSNEA</sequence>
<evidence type="ECO:0008006" key="5">
    <source>
        <dbReference type="Google" id="ProtNLM"/>
    </source>
</evidence>
<name>A0ABN6U8G7_9NOCA</name>
<feature type="region of interest" description="Disordered" evidence="1">
    <location>
        <begin position="1"/>
        <end position="23"/>
    </location>
</feature>
<keyword evidence="2" id="KW-0812">Transmembrane</keyword>
<evidence type="ECO:0000313" key="3">
    <source>
        <dbReference type="EMBL" id="BDU01025.1"/>
    </source>
</evidence>
<evidence type="ECO:0000256" key="1">
    <source>
        <dbReference type="SAM" id="MobiDB-lite"/>
    </source>
</evidence>
<organism evidence="3 4">
    <name type="scientific">Nocardia sputorum</name>
    <dbReference type="NCBI Taxonomy" id="2984338"/>
    <lineage>
        <taxon>Bacteria</taxon>
        <taxon>Bacillati</taxon>
        <taxon>Actinomycetota</taxon>
        <taxon>Actinomycetes</taxon>
        <taxon>Mycobacteriales</taxon>
        <taxon>Nocardiaceae</taxon>
        <taxon>Nocardia</taxon>
    </lineage>
</organism>
<keyword evidence="2" id="KW-1133">Transmembrane helix</keyword>
<evidence type="ECO:0000256" key="2">
    <source>
        <dbReference type="SAM" id="Phobius"/>
    </source>
</evidence>
<reference evidence="3 4" key="1">
    <citation type="submission" date="2022-11" db="EMBL/GenBank/DDBJ databases">
        <title>Genome Sequencing of Nocardia sp. ON39_IFM12276 and assembly.</title>
        <authorList>
            <person name="Shimojima M."/>
            <person name="Toyokawa M."/>
            <person name="Uesaka K."/>
        </authorList>
    </citation>
    <scope>NUCLEOTIDE SEQUENCE [LARGE SCALE GENOMIC DNA]</scope>
    <source>
        <strain evidence="3 4">IFM 12276</strain>
    </source>
</reference>
<gene>
    <name evidence="3" type="ORF">IFM12276_40530</name>
</gene>
<keyword evidence="4" id="KW-1185">Reference proteome</keyword>
<dbReference type="EMBL" id="AP026978">
    <property type="protein sequence ID" value="BDU01025.1"/>
    <property type="molecule type" value="Genomic_DNA"/>
</dbReference>
<protein>
    <recommendedName>
        <fullName evidence="5">DUF3040 domain-containing protein</fullName>
    </recommendedName>
</protein>
<dbReference type="Proteomes" id="UP001317870">
    <property type="component" value="Chromosome"/>
</dbReference>
<proteinExistence type="predicted"/>